<feature type="compositionally biased region" description="Polar residues" evidence="1">
    <location>
        <begin position="21"/>
        <end position="37"/>
    </location>
</feature>
<gene>
    <name evidence="3" type="ORF">ACHAW5_005900</name>
</gene>
<dbReference type="AlphaFoldDB" id="A0ABD3ND18"/>
<dbReference type="Gene3D" id="2.30.42.10">
    <property type="match status" value="1"/>
</dbReference>
<reference evidence="3 4" key="1">
    <citation type="submission" date="2024-10" db="EMBL/GenBank/DDBJ databases">
        <title>Updated reference genomes for cyclostephanoid diatoms.</title>
        <authorList>
            <person name="Roberts W.R."/>
            <person name="Alverson A.J."/>
        </authorList>
    </citation>
    <scope>NUCLEOTIDE SEQUENCE [LARGE SCALE GENOMIC DNA]</scope>
    <source>
        <strain evidence="3 4">AJA276-08</strain>
    </source>
</reference>
<protein>
    <recommendedName>
        <fullName evidence="2">PDZ domain-containing protein</fullName>
    </recommendedName>
</protein>
<feature type="region of interest" description="Disordered" evidence="1">
    <location>
        <begin position="1"/>
        <end position="59"/>
    </location>
</feature>
<dbReference type="SMART" id="SM00228">
    <property type="entry name" value="PDZ"/>
    <property type="match status" value="1"/>
</dbReference>
<dbReference type="Proteomes" id="UP001530315">
    <property type="component" value="Unassembled WGS sequence"/>
</dbReference>
<dbReference type="PANTHER" id="PTHR38909:SF1">
    <property type="entry name" value="G PROTEIN GAMMA DOMAIN-CONTAINING PROTEIN"/>
    <property type="match status" value="1"/>
</dbReference>
<evidence type="ECO:0000313" key="4">
    <source>
        <dbReference type="Proteomes" id="UP001530315"/>
    </source>
</evidence>
<sequence>MGNYDGDDGNDKPPTSALEYNPSSQQEVRTTSVSSGGDATWTLGGGDQSSPSPPKSVSIAHDTQTVGTVDYDYVAAFGGAGDHSLSDVGGTVGSRTRETGAEGMVEDVTAMAPPGSGHTIFPDDLTFDQAYEDICEVILDVYAPAGKLGVIIDTPDDGAPMIHAIKDDSPIVDRVRVGDKLVAVDDEDVRPMTARKVSKLISTKMNNPSRKLTIIRQERRAGPVG</sequence>
<evidence type="ECO:0000256" key="1">
    <source>
        <dbReference type="SAM" id="MobiDB-lite"/>
    </source>
</evidence>
<evidence type="ECO:0000259" key="2">
    <source>
        <dbReference type="PROSITE" id="PS50106"/>
    </source>
</evidence>
<accession>A0ABD3ND18</accession>
<evidence type="ECO:0000313" key="3">
    <source>
        <dbReference type="EMBL" id="KAL3772916.1"/>
    </source>
</evidence>
<proteinExistence type="predicted"/>
<name>A0ABD3ND18_9STRA</name>
<comment type="caution">
    <text evidence="3">The sequence shown here is derived from an EMBL/GenBank/DDBJ whole genome shotgun (WGS) entry which is preliminary data.</text>
</comment>
<feature type="domain" description="PDZ" evidence="2">
    <location>
        <begin position="136"/>
        <end position="201"/>
    </location>
</feature>
<keyword evidence="4" id="KW-1185">Reference proteome</keyword>
<dbReference type="EMBL" id="JALLAZ020001563">
    <property type="protein sequence ID" value="KAL3772916.1"/>
    <property type="molecule type" value="Genomic_DNA"/>
</dbReference>
<organism evidence="3 4">
    <name type="scientific">Stephanodiscus triporus</name>
    <dbReference type="NCBI Taxonomy" id="2934178"/>
    <lineage>
        <taxon>Eukaryota</taxon>
        <taxon>Sar</taxon>
        <taxon>Stramenopiles</taxon>
        <taxon>Ochrophyta</taxon>
        <taxon>Bacillariophyta</taxon>
        <taxon>Coscinodiscophyceae</taxon>
        <taxon>Thalassiosirophycidae</taxon>
        <taxon>Stephanodiscales</taxon>
        <taxon>Stephanodiscaceae</taxon>
        <taxon>Stephanodiscus</taxon>
    </lineage>
</organism>
<dbReference type="SUPFAM" id="SSF50156">
    <property type="entry name" value="PDZ domain-like"/>
    <property type="match status" value="1"/>
</dbReference>
<dbReference type="PANTHER" id="PTHR38909">
    <property type="entry name" value="G PROTEIN GAMMA DOMAIN-CONTAINING PROTEIN"/>
    <property type="match status" value="1"/>
</dbReference>
<dbReference type="InterPro" id="IPR001478">
    <property type="entry name" value="PDZ"/>
</dbReference>
<dbReference type="InterPro" id="IPR036034">
    <property type="entry name" value="PDZ_sf"/>
</dbReference>
<dbReference type="PROSITE" id="PS50106">
    <property type="entry name" value="PDZ"/>
    <property type="match status" value="1"/>
</dbReference>